<gene>
    <name evidence="3" type="ORF">AXG93_2337s1010</name>
</gene>
<feature type="region of interest" description="Disordered" evidence="1">
    <location>
        <begin position="185"/>
        <end position="207"/>
    </location>
</feature>
<dbReference type="GO" id="GO:0015074">
    <property type="term" value="P:DNA integration"/>
    <property type="evidence" value="ECO:0007669"/>
    <property type="project" value="InterPro"/>
</dbReference>
<dbReference type="PANTHER" id="PTHR42648">
    <property type="entry name" value="TRANSPOSASE, PUTATIVE-RELATED"/>
    <property type="match status" value="1"/>
</dbReference>
<protein>
    <recommendedName>
        <fullName evidence="2">Integrase catalytic domain-containing protein</fullName>
    </recommendedName>
</protein>
<evidence type="ECO:0000313" key="3">
    <source>
        <dbReference type="EMBL" id="OAE33786.1"/>
    </source>
</evidence>
<dbReference type="SUPFAM" id="SSF53098">
    <property type="entry name" value="Ribonuclease H-like"/>
    <property type="match status" value="1"/>
</dbReference>
<dbReference type="Gene3D" id="3.30.420.10">
    <property type="entry name" value="Ribonuclease H-like superfamily/Ribonuclease H"/>
    <property type="match status" value="1"/>
</dbReference>
<dbReference type="PROSITE" id="PS50994">
    <property type="entry name" value="INTEGRASE"/>
    <property type="match status" value="1"/>
</dbReference>
<evidence type="ECO:0000313" key="4">
    <source>
        <dbReference type="Proteomes" id="UP000077202"/>
    </source>
</evidence>
<proteinExistence type="predicted"/>
<keyword evidence="4" id="KW-1185">Reference proteome</keyword>
<accession>A0A176WNG0</accession>
<dbReference type="EMBL" id="LVLJ01000519">
    <property type="protein sequence ID" value="OAE33786.1"/>
    <property type="molecule type" value="Genomic_DNA"/>
</dbReference>
<dbReference type="Proteomes" id="UP000077202">
    <property type="component" value="Unassembled WGS sequence"/>
</dbReference>
<dbReference type="InterPro" id="IPR012337">
    <property type="entry name" value="RNaseH-like_sf"/>
</dbReference>
<dbReference type="InterPro" id="IPR039537">
    <property type="entry name" value="Retrotran_Ty1/copia-like"/>
</dbReference>
<reference evidence="3" key="1">
    <citation type="submission" date="2016-03" db="EMBL/GenBank/DDBJ databases">
        <title>Mechanisms controlling the formation of the plant cell surface in tip-growing cells are functionally conserved among land plants.</title>
        <authorList>
            <person name="Honkanen S."/>
            <person name="Jones V.A."/>
            <person name="Morieri G."/>
            <person name="Champion C."/>
            <person name="Hetherington A.J."/>
            <person name="Kelly S."/>
            <person name="Saint-Marcoux D."/>
            <person name="Proust H."/>
            <person name="Prescott H."/>
            <person name="Dolan L."/>
        </authorList>
    </citation>
    <scope>NUCLEOTIDE SEQUENCE [LARGE SCALE GENOMIC DNA]</scope>
    <source>
        <tissue evidence="3">Whole gametophyte</tissue>
    </source>
</reference>
<evidence type="ECO:0000256" key="1">
    <source>
        <dbReference type="SAM" id="MobiDB-lite"/>
    </source>
</evidence>
<name>A0A176WNG0_MARPO</name>
<feature type="domain" description="Integrase catalytic" evidence="2">
    <location>
        <begin position="49"/>
        <end position="147"/>
    </location>
</feature>
<comment type="caution">
    <text evidence="3">The sequence shown here is derived from an EMBL/GenBank/DDBJ whole genome shotgun (WGS) entry which is preliminary data.</text>
</comment>
<sequence length="291" mass="32789">MGNIIPECVSDNKLYRLGIHMKQHYMVKGMEKCSEFKSMVENYLNKRIKFLSSDKALEYKSRAFSDFCTLNGVQRQYSIPDTPEQNGVAERKNRTLIDAVVAMFSHSGLPHGYRGEAIHTAVYLHNRSPSKALPNDKTPHELWHEKKPDLRHLQVFRCTAFAHIEKVRSTPKAVGVFTPVTPSPGVGVPSPPSTPSVSHPPAAEVPASHPARFGQTYQRHTWKQRENALFSTPLVDSVCNLEHLLDEIQLRYTTSETPATDKASGAASSSSRTIDPIFRRGKRVRKRFKNI</sequence>
<evidence type="ECO:0000259" key="2">
    <source>
        <dbReference type="PROSITE" id="PS50994"/>
    </source>
</evidence>
<dbReference type="GO" id="GO:0003676">
    <property type="term" value="F:nucleic acid binding"/>
    <property type="evidence" value="ECO:0007669"/>
    <property type="project" value="InterPro"/>
</dbReference>
<dbReference type="InterPro" id="IPR036397">
    <property type="entry name" value="RNaseH_sf"/>
</dbReference>
<dbReference type="PANTHER" id="PTHR42648:SF28">
    <property type="entry name" value="TRANSPOSON-ENCODED PROTEIN WITH RIBONUCLEASE H-LIKE AND RETROVIRUS ZINC FINGER-LIKE DOMAINS"/>
    <property type="match status" value="1"/>
</dbReference>
<dbReference type="InterPro" id="IPR001584">
    <property type="entry name" value="Integrase_cat-core"/>
</dbReference>
<dbReference type="AlphaFoldDB" id="A0A176WNG0"/>
<organism evidence="3 4">
    <name type="scientific">Marchantia polymorpha subsp. ruderalis</name>
    <dbReference type="NCBI Taxonomy" id="1480154"/>
    <lineage>
        <taxon>Eukaryota</taxon>
        <taxon>Viridiplantae</taxon>
        <taxon>Streptophyta</taxon>
        <taxon>Embryophyta</taxon>
        <taxon>Marchantiophyta</taxon>
        <taxon>Marchantiopsida</taxon>
        <taxon>Marchantiidae</taxon>
        <taxon>Marchantiales</taxon>
        <taxon>Marchantiaceae</taxon>
        <taxon>Marchantia</taxon>
    </lineage>
</organism>
<feature type="region of interest" description="Disordered" evidence="1">
    <location>
        <begin position="256"/>
        <end position="279"/>
    </location>
</feature>